<dbReference type="FunCoup" id="A0A1U7ZM00">
    <property type="interactions" value="231"/>
</dbReference>
<name>A0A1U7ZM00_NELNU</name>
<dbReference type="InterPro" id="IPR000073">
    <property type="entry name" value="AB_hydrolase_1"/>
</dbReference>
<keyword evidence="1" id="KW-0378">Hydrolase</keyword>
<dbReference type="SUPFAM" id="SSF53474">
    <property type="entry name" value="alpha/beta-Hydrolases"/>
    <property type="match status" value="1"/>
</dbReference>
<dbReference type="FunFam" id="3.40.50.1820:FF:000051">
    <property type="entry name" value="(S)-hydroxynitrile lyase"/>
    <property type="match status" value="1"/>
</dbReference>
<dbReference type="InterPro" id="IPR029058">
    <property type="entry name" value="AB_hydrolase_fold"/>
</dbReference>
<proteinExistence type="predicted"/>
<dbReference type="GO" id="GO:0080032">
    <property type="term" value="F:methyl jasmonate esterase activity"/>
    <property type="evidence" value="ECO:0000318"/>
    <property type="project" value="GO_Central"/>
</dbReference>
<dbReference type="KEGG" id="nnu:104595862"/>
<organism evidence="3 4">
    <name type="scientific">Nelumbo nucifera</name>
    <name type="common">Sacred lotus</name>
    <dbReference type="NCBI Taxonomy" id="4432"/>
    <lineage>
        <taxon>Eukaryota</taxon>
        <taxon>Viridiplantae</taxon>
        <taxon>Streptophyta</taxon>
        <taxon>Embryophyta</taxon>
        <taxon>Tracheophyta</taxon>
        <taxon>Spermatophyta</taxon>
        <taxon>Magnoliopsida</taxon>
        <taxon>Proteales</taxon>
        <taxon>Nelumbonaceae</taxon>
        <taxon>Nelumbo</taxon>
    </lineage>
</organism>
<dbReference type="GO" id="GO:0009694">
    <property type="term" value="P:jasmonic acid metabolic process"/>
    <property type="evidence" value="ECO:0000318"/>
    <property type="project" value="GO_Central"/>
</dbReference>
<evidence type="ECO:0000313" key="4">
    <source>
        <dbReference type="RefSeq" id="XP_010255101.1"/>
    </source>
</evidence>
<dbReference type="Proteomes" id="UP000189703">
    <property type="component" value="Unplaced"/>
</dbReference>
<dbReference type="eggNOG" id="ENOG502QR2J">
    <property type="taxonomic scope" value="Eukaryota"/>
</dbReference>
<dbReference type="InterPro" id="IPR045889">
    <property type="entry name" value="MES/HNL"/>
</dbReference>
<accession>A0A1U7ZM00</accession>
<dbReference type="OrthoDB" id="408373at2759"/>
<dbReference type="RefSeq" id="XP_010255101.1">
    <property type="nucleotide sequence ID" value="XM_010256799.2"/>
</dbReference>
<evidence type="ECO:0000256" key="1">
    <source>
        <dbReference type="ARBA" id="ARBA00022801"/>
    </source>
</evidence>
<feature type="domain" description="AB hydrolase-1" evidence="2">
    <location>
        <begin position="5"/>
        <end position="245"/>
    </location>
</feature>
<protein>
    <submittedName>
        <fullName evidence="4">Salicylic acid-binding protein 2-like</fullName>
    </submittedName>
</protein>
<dbReference type="InParanoid" id="A0A1U7ZM00"/>
<gene>
    <name evidence="4" type="primary">LOC104595862</name>
</gene>
<dbReference type="OMA" id="SMAHEAW"/>
<dbReference type="GO" id="GO:0080030">
    <property type="term" value="F:methyl indole-3-acetate esterase activity"/>
    <property type="evidence" value="ECO:0000318"/>
    <property type="project" value="GO_Central"/>
</dbReference>
<dbReference type="STRING" id="4432.A0A1U7ZM00"/>
<dbReference type="GO" id="GO:0009696">
    <property type="term" value="P:salicylic acid metabolic process"/>
    <property type="evidence" value="ECO:0000318"/>
    <property type="project" value="GO_Central"/>
</dbReference>
<dbReference type="GO" id="GO:0080031">
    <property type="term" value="F:methyl salicylate esterase activity"/>
    <property type="evidence" value="ECO:0000318"/>
    <property type="project" value="GO_Central"/>
</dbReference>
<evidence type="ECO:0000313" key="3">
    <source>
        <dbReference type="Proteomes" id="UP000189703"/>
    </source>
</evidence>
<evidence type="ECO:0000259" key="2">
    <source>
        <dbReference type="Pfam" id="PF12697"/>
    </source>
</evidence>
<sequence>MKKHFVLIHGLCHGAWCWYKVKPMLEAEGHRVTALDLSASGINTKKIEEIQTMAEYSEPLTDLMKSIPPEEKVILVGHSLGGLSLGVAMEEFPHKISTAIFVTAFMPDSSHPPSYVLDQLFEKIPAEAWLDTQFSSSDNSGKPAPSVLIGPKDLSRFYHLCSPQDFSLGMMLMRRGSVFLEDLSKAKAFSNERYGSVKRIYIVIKEDQIITEKFQRWMIENNPVQQVKEIDGADHMAMFSNPEDLCRCLLEIANDASP</sequence>
<dbReference type="PANTHER" id="PTHR10992">
    <property type="entry name" value="METHYLESTERASE FAMILY MEMBER"/>
    <property type="match status" value="1"/>
</dbReference>
<dbReference type="GeneID" id="104595862"/>
<dbReference type="PANTHER" id="PTHR10992:SF1083">
    <property type="entry name" value="METHYLESTERASE 1"/>
    <property type="match status" value="1"/>
</dbReference>
<dbReference type="AlphaFoldDB" id="A0A1U7ZM00"/>
<reference evidence="4" key="1">
    <citation type="submission" date="2025-08" db="UniProtKB">
        <authorList>
            <consortium name="RefSeq"/>
        </authorList>
    </citation>
    <scope>IDENTIFICATION</scope>
</reference>
<keyword evidence="3" id="KW-1185">Reference proteome</keyword>
<dbReference type="Gene3D" id="3.40.50.1820">
    <property type="entry name" value="alpha/beta hydrolase"/>
    <property type="match status" value="1"/>
</dbReference>
<dbReference type="Pfam" id="PF12697">
    <property type="entry name" value="Abhydrolase_6"/>
    <property type="match status" value="1"/>
</dbReference>